<proteinExistence type="predicted"/>
<protein>
    <submittedName>
        <fullName evidence="1">Uncharacterized protein</fullName>
    </submittedName>
</protein>
<reference evidence="1 2" key="1">
    <citation type="journal article" date="2013" name="Genome Announc.">
        <title>Draft Genome Sequence of Winogradskyella psychrotolerans RS-3T, Isolated from the Marine Transect of Kongsfjorden, Ny-Alesund, Svalbard, Arctic Ocean.</title>
        <authorList>
            <person name="Kumar Pinnaka A."/>
            <person name="Ara S."/>
            <person name="Singh A."/>
            <person name="Shivaji S."/>
        </authorList>
    </citation>
    <scope>NUCLEOTIDE SEQUENCE [LARGE SCALE GENOMIC DNA]</scope>
    <source>
        <strain evidence="1 2">RS-3</strain>
    </source>
</reference>
<comment type="caution">
    <text evidence="1">The sequence shown here is derived from an EMBL/GenBank/DDBJ whole genome shotgun (WGS) entry which is preliminary data.</text>
</comment>
<name>S7XBP3_9FLAO</name>
<dbReference type="STRING" id="641526.ADIWIN_1458"/>
<keyword evidence="2" id="KW-1185">Reference proteome</keyword>
<dbReference type="AlphaFoldDB" id="S7XBP3"/>
<evidence type="ECO:0000313" key="2">
    <source>
        <dbReference type="Proteomes" id="UP000014962"/>
    </source>
</evidence>
<gene>
    <name evidence="1" type="ORF">ADIWIN_1458</name>
</gene>
<accession>S7XBP3</accession>
<sequence>MVLSEEEQYSLYKMLQEHIRKAKRKSKSKTPLMTNDEVDRCLLKTVFNVSFDE</sequence>
<evidence type="ECO:0000313" key="1">
    <source>
        <dbReference type="EMBL" id="EPR73428.1"/>
    </source>
</evidence>
<organism evidence="1 2">
    <name type="scientific">Winogradskyella psychrotolerans RS-3</name>
    <dbReference type="NCBI Taxonomy" id="641526"/>
    <lineage>
        <taxon>Bacteria</taxon>
        <taxon>Pseudomonadati</taxon>
        <taxon>Bacteroidota</taxon>
        <taxon>Flavobacteriia</taxon>
        <taxon>Flavobacteriales</taxon>
        <taxon>Flavobacteriaceae</taxon>
        <taxon>Winogradskyella</taxon>
    </lineage>
</organism>
<dbReference type="EMBL" id="ATMR01000091">
    <property type="protein sequence ID" value="EPR73428.1"/>
    <property type="molecule type" value="Genomic_DNA"/>
</dbReference>
<dbReference type="Proteomes" id="UP000014962">
    <property type="component" value="Unassembled WGS sequence"/>
</dbReference>